<reference evidence="1 2" key="1">
    <citation type="journal article" date="2017" name="ISME J.">
        <title>Potential for microbial H2 and metal transformations associated with novel bacteria and archaea in deep terrestrial subsurface sediments.</title>
        <authorList>
            <person name="Hernsdorf A.W."/>
            <person name="Amano Y."/>
            <person name="Miyakawa K."/>
            <person name="Ise K."/>
            <person name="Suzuki Y."/>
            <person name="Anantharaman K."/>
            <person name="Probst A."/>
            <person name="Burstein D."/>
            <person name="Thomas B.C."/>
            <person name="Banfield J.F."/>
        </authorList>
    </citation>
    <scope>NUCLEOTIDE SEQUENCE [LARGE SCALE GENOMIC DNA]</scope>
    <source>
        <strain evidence="1">HGW-Wallbacteria-1</strain>
    </source>
</reference>
<dbReference type="EMBL" id="PGXC01000025">
    <property type="protein sequence ID" value="PKK89096.1"/>
    <property type="molecule type" value="Genomic_DNA"/>
</dbReference>
<organism evidence="1 2">
    <name type="scientific">Candidatus Wallbacteria bacterium HGW-Wallbacteria-1</name>
    <dbReference type="NCBI Taxonomy" id="2013854"/>
    <lineage>
        <taxon>Bacteria</taxon>
        <taxon>Candidatus Walliibacteriota</taxon>
    </lineage>
</organism>
<dbReference type="Proteomes" id="UP000233256">
    <property type="component" value="Unassembled WGS sequence"/>
</dbReference>
<proteinExistence type="predicted"/>
<protein>
    <submittedName>
        <fullName evidence="1">Uncharacterized protein</fullName>
    </submittedName>
</protein>
<evidence type="ECO:0000313" key="2">
    <source>
        <dbReference type="Proteomes" id="UP000233256"/>
    </source>
</evidence>
<accession>A0A2N1PL96</accession>
<dbReference type="AlphaFoldDB" id="A0A2N1PL96"/>
<name>A0A2N1PL96_9BACT</name>
<gene>
    <name evidence="1" type="ORF">CVV64_15830</name>
</gene>
<evidence type="ECO:0000313" key="1">
    <source>
        <dbReference type="EMBL" id="PKK89096.1"/>
    </source>
</evidence>
<comment type="caution">
    <text evidence="1">The sequence shown here is derived from an EMBL/GenBank/DDBJ whole genome shotgun (WGS) entry which is preliminary data.</text>
</comment>
<sequence length="64" mass="7505">MNRVIEQYGLNRELILSKVMRMAPPKVLLALRSGRVDAGFCCEQFRFNLFRLPSPLEQARETFF</sequence>